<dbReference type="PIRSF" id="PIRSF000089">
    <property type="entry name" value="Electra_flavoP_a"/>
    <property type="match status" value="1"/>
</dbReference>
<dbReference type="InterPro" id="IPR029035">
    <property type="entry name" value="DHS-like_NAD/FAD-binding_dom"/>
</dbReference>
<dbReference type="PANTHER" id="PTHR43153">
    <property type="entry name" value="ELECTRON TRANSFER FLAVOPROTEIN ALPHA"/>
    <property type="match status" value="1"/>
</dbReference>
<dbReference type="SUPFAM" id="SSF52467">
    <property type="entry name" value="DHS-like NAD/FAD-binding domain"/>
    <property type="match status" value="1"/>
</dbReference>
<evidence type="ECO:0000313" key="2">
    <source>
        <dbReference type="EMBL" id="MDU0808182.1"/>
    </source>
</evidence>
<dbReference type="EMBL" id="JAVNWW010000001">
    <property type="protein sequence ID" value="MDU0808182.1"/>
    <property type="molecule type" value="Genomic_DNA"/>
</dbReference>
<keyword evidence="3" id="KW-1185">Reference proteome</keyword>
<gene>
    <name evidence="2" type="ORF">PQG45_03925</name>
</gene>
<protein>
    <submittedName>
        <fullName evidence="2">Electron transfer flavoprotein subunit alpha/FixB family protein</fullName>
    </submittedName>
</protein>
<comment type="caution">
    <text evidence="2">The sequence shown here is derived from an EMBL/GenBank/DDBJ whole genome shotgun (WGS) entry which is preliminary data.</text>
</comment>
<feature type="domain" description="Electron transfer flavoprotein alpha subunit C-terminal" evidence="1">
    <location>
        <begin position="196"/>
        <end position="276"/>
    </location>
</feature>
<dbReference type="PANTHER" id="PTHR43153:SF1">
    <property type="entry name" value="ELECTRON TRANSFER FLAVOPROTEIN SUBUNIT ALPHA, MITOCHONDRIAL"/>
    <property type="match status" value="1"/>
</dbReference>
<sequence length="315" mass="33724">MKNIAAFIEIKEGKISPRSKQIIHLIQDIQQKHNASAIVTLFTFDQVNKVELPALSNVKLYSLTGTSETGLLSKGQIDTILALISDASNACVIGYKSSLLDAILSSAAIRFNLKVIPQVISIDVESDQFALKQSIFSGKALTYLHVSHSAALQLNPAFEFASTTTETSEQISEVVTLVQDTPHKIVSVDKVAQGANLADANFVVGAGRGLKDPTNWGMIESLADKIGAATACSKPVSDINWRPHSEHVGQTGIKIAPQLYIACGISGAIQHLAGVNGSKTIIVINNDPEAPFFKYADYGIVGDVFDIVPEIVKNI</sequence>
<evidence type="ECO:0000259" key="1">
    <source>
        <dbReference type="Pfam" id="PF00766"/>
    </source>
</evidence>
<proteinExistence type="predicted"/>
<dbReference type="InterPro" id="IPR001308">
    <property type="entry name" value="ETF_a/FixB"/>
</dbReference>
<name>A0ABU3TR85_9BACT</name>
<dbReference type="Proteomes" id="UP001249959">
    <property type="component" value="Unassembled WGS sequence"/>
</dbReference>
<dbReference type="InterPro" id="IPR014731">
    <property type="entry name" value="ETF_asu_C"/>
</dbReference>
<reference evidence="2 3" key="1">
    <citation type="submission" date="2023-09" db="EMBL/GenBank/DDBJ databases">
        <title>Aquirufa genomes.</title>
        <authorList>
            <person name="Pitt A."/>
        </authorList>
    </citation>
    <scope>NUCLEOTIDE SEQUENCE [LARGE SCALE GENOMIC DNA]</scope>
    <source>
        <strain evidence="2 3">LEOWEIH-7C</strain>
    </source>
</reference>
<organism evidence="2 3">
    <name type="scientific">Aquirufa regiilacus</name>
    <dbReference type="NCBI Taxonomy" id="3024868"/>
    <lineage>
        <taxon>Bacteria</taxon>
        <taxon>Pseudomonadati</taxon>
        <taxon>Bacteroidota</taxon>
        <taxon>Cytophagia</taxon>
        <taxon>Cytophagales</taxon>
        <taxon>Flectobacillaceae</taxon>
        <taxon>Aquirufa</taxon>
    </lineage>
</organism>
<dbReference type="Pfam" id="PF00766">
    <property type="entry name" value="ETF_alpha"/>
    <property type="match status" value="1"/>
</dbReference>
<dbReference type="SUPFAM" id="SSF52402">
    <property type="entry name" value="Adenine nucleotide alpha hydrolases-like"/>
    <property type="match status" value="1"/>
</dbReference>
<dbReference type="Gene3D" id="3.40.50.1220">
    <property type="entry name" value="TPP-binding domain"/>
    <property type="match status" value="1"/>
</dbReference>
<evidence type="ECO:0000313" key="3">
    <source>
        <dbReference type="Proteomes" id="UP001249959"/>
    </source>
</evidence>
<accession>A0ABU3TR85</accession>
<dbReference type="RefSeq" id="WP_315575584.1">
    <property type="nucleotide sequence ID" value="NZ_JARDXH010000002.1"/>
</dbReference>